<dbReference type="InterPro" id="IPR003594">
    <property type="entry name" value="HATPase_dom"/>
</dbReference>
<dbReference type="InterPro" id="IPR036097">
    <property type="entry name" value="HisK_dim/P_sf"/>
</dbReference>
<dbReference type="SUPFAM" id="SSF52172">
    <property type="entry name" value="CheY-like"/>
    <property type="match status" value="1"/>
</dbReference>
<dbReference type="InterPro" id="IPR001789">
    <property type="entry name" value="Sig_transdc_resp-reg_receiver"/>
</dbReference>
<dbReference type="PANTHER" id="PTHR43547:SF2">
    <property type="entry name" value="HYBRID SIGNAL TRANSDUCTION HISTIDINE KINASE C"/>
    <property type="match status" value="1"/>
</dbReference>
<dbReference type="InterPro" id="IPR004358">
    <property type="entry name" value="Sig_transdc_His_kin-like_C"/>
</dbReference>
<dbReference type="Gene3D" id="3.40.50.2300">
    <property type="match status" value="1"/>
</dbReference>
<dbReference type="Pfam" id="PF02518">
    <property type="entry name" value="HATPase_c"/>
    <property type="match status" value="1"/>
</dbReference>
<evidence type="ECO:0000256" key="5">
    <source>
        <dbReference type="ARBA" id="ARBA00023012"/>
    </source>
</evidence>
<dbReference type="SMART" id="SM00388">
    <property type="entry name" value="HisKA"/>
    <property type="match status" value="1"/>
</dbReference>
<evidence type="ECO:0000256" key="1">
    <source>
        <dbReference type="ARBA" id="ARBA00000085"/>
    </source>
</evidence>
<dbReference type="InterPro" id="IPR011006">
    <property type="entry name" value="CheY-like_superfamily"/>
</dbReference>
<proteinExistence type="predicted"/>
<evidence type="ECO:0000256" key="2">
    <source>
        <dbReference type="ARBA" id="ARBA00012438"/>
    </source>
</evidence>
<dbReference type="EMBL" id="CP073041">
    <property type="protein sequence ID" value="UXE60053.1"/>
    <property type="molecule type" value="Genomic_DNA"/>
</dbReference>
<keyword evidence="3 6" id="KW-0597">Phosphoprotein</keyword>
<keyword evidence="5" id="KW-0902">Two-component regulatory system</keyword>
<dbReference type="EC" id="2.7.13.3" evidence="2"/>
<evidence type="ECO:0000256" key="6">
    <source>
        <dbReference type="PROSITE-ProRule" id="PRU00169"/>
    </source>
</evidence>
<gene>
    <name evidence="9" type="ORF">KA717_30980</name>
</gene>
<dbReference type="PANTHER" id="PTHR43547">
    <property type="entry name" value="TWO-COMPONENT HISTIDINE KINASE"/>
    <property type="match status" value="1"/>
</dbReference>
<keyword evidence="4 9" id="KW-0418">Kinase</keyword>
<name>A0A977KU91_9CYAN</name>
<evidence type="ECO:0000259" key="8">
    <source>
        <dbReference type="PROSITE" id="PS50110"/>
    </source>
</evidence>
<comment type="catalytic activity">
    <reaction evidence="1">
        <text>ATP + protein L-histidine = ADP + protein N-phospho-L-histidine.</text>
        <dbReference type="EC" id="2.7.13.3"/>
    </reaction>
</comment>
<dbReference type="CDD" id="cd00082">
    <property type="entry name" value="HisKA"/>
    <property type="match status" value="1"/>
</dbReference>
<feature type="domain" description="Response regulatory" evidence="8">
    <location>
        <begin position="5"/>
        <end position="121"/>
    </location>
</feature>
<dbReference type="InterPro" id="IPR036890">
    <property type="entry name" value="HATPase_C_sf"/>
</dbReference>
<keyword evidence="4 9" id="KW-0808">Transferase</keyword>
<dbReference type="SMART" id="SM00387">
    <property type="entry name" value="HATPase_c"/>
    <property type="match status" value="1"/>
</dbReference>
<dbReference type="PROSITE" id="PS50110">
    <property type="entry name" value="RESPONSE_REGULATORY"/>
    <property type="match status" value="1"/>
</dbReference>
<dbReference type="InterPro" id="IPR003661">
    <property type="entry name" value="HisK_dim/P_dom"/>
</dbReference>
<feature type="domain" description="Histidine kinase" evidence="7">
    <location>
        <begin position="158"/>
        <end position="376"/>
    </location>
</feature>
<accession>A0A977KU91</accession>
<dbReference type="Pfam" id="PF00072">
    <property type="entry name" value="Response_reg"/>
    <property type="match status" value="1"/>
</dbReference>
<evidence type="ECO:0000256" key="3">
    <source>
        <dbReference type="ARBA" id="ARBA00022553"/>
    </source>
</evidence>
<organism evidence="9">
    <name type="scientific">Woronichinia naegeliana WA131</name>
    <dbReference type="NCBI Taxonomy" id="2824559"/>
    <lineage>
        <taxon>Bacteria</taxon>
        <taxon>Bacillati</taxon>
        <taxon>Cyanobacteriota</taxon>
        <taxon>Cyanophyceae</taxon>
        <taxon>Synechococcales</taxon>
        <taxon>Coelosphaeriaceae</taxon>
        <taxon>Woronichinia</taxon>
    </lineage>
</organism>
<dbReference type="Gene3D" id="1.10.287.130">
    <property type="match status" value="1"/>
</dbReference>
<dbReference type="PRINTS" id="PR00344">
    <property type="entry name" value="BCTRLSENSOR"/>
</dbReference>
<dbReference type="SUPFAM" id="SSF47384">
    <property type="entry name" value="Homodimeric domain of signal transducing histidine kinase"/>
    <property type="match status" value="1"/>
</dbReference>
<evidence type="ECO:0000313" key="9">
    <source>
        <dbReference type="EMBL" id="UXE60053.1"/>
    </source>
</evidence>
<dbReference type="Pfam" id="PF00512">
    <property type="entry name" value="HisKA"/>
    <property type="match status" value="1"/>
</dbReference>
<dbReference type="FunFam" id="3.40.50.2300:FF:000444">
    <property type="entry name" value="Sensory transduction histidine kinase"/>
    <property type="match status" value="1"/>
</dbReference>
<evidence type="ECO:0000259" key="7">
    <source>
        <dbReference type="PROSITE" id="PS50109"/>
    </source>
</evidence>
<dbReference type="CDD" id="cd00075">
    <property type="entry name" value="HATPase"/>
    <property type="match status" value="1"/>
</dbReference>
<evidence type="ECO:0000256" key="4">
    <source>
        <dbReference type="ARBA" id="ARBA00022777"/>
    </source>
</evidence>
<protein>
    <recommendedName>
        <fullName evidence="2">histidine kinase</fullName>
        <ecNumber evidence="2">2.7.13.3</ecNumber>
    </recommendedName>
</protein>
<reference evidence="9" key="1">
    <citation type="submission" date="2021-04" db="EMBL/GenBank/DDBJ databases">
        <title>Genome sequence of Woronichinia naegeliana from Washington state freshwater lake bloom.</title>
        <authorList>
            <person name="Dreher T.W."/>
        </authorList>
    </citation>
    <scope>NUCLEOTIDE SEQUENCE</scope>
    <source>
        <strain evidence="9">WA131</strain>
    </source>
</reference>
<dbReference type="SUPFAM" id="SSF55874">
    <property type="entry name" value="ATPase domain of HSP90 chaperone/DNA topoisomerase II/histidine kinase"/>
    <property type="match status" value="1"/>
</dbReference>
<sequence length="377" mass="42623">MNVPSIFVIDDEPDNFDVIETFLSDADYQLHYAASGQEALILLNTFSPDLILLDVMMPGLDGIEVCQQLKAKSQWQAIPIIMVTALTSKEDLSRCLEAGADDFISKPVNRFELRARVKSMLRIKQQYDRIQEFSVIQRDTINILGQNLEELTGNLAVSLSHELNTPLNGIIGVIEVLKDNIQDMEITEVREILSWADQSANRLNELTKKFLLYLQLEITVSQHKDLGTAQTRFSAADIKMALEIHAKSYERNKDLKFELKEATLSLPEKYLSILLKELVDNALKYSACGTEIQIKSQIIDGMLNISIHDWGRGMTAYQISRIDAFRQFERKEHQQPGIGIGLKIVMKIVQLAGGHFSIQSVYKRETKVTISLPIIGN</sequence>
<dbReference type="KEGG" id="wna:KA717_30980"/>
<dbReference type="Proteomes" id="UP001065613">
    <property type="component" value="Chromosome"/>
</dbReference>
<feature type="modified residue" description="4-aspartylphosphate" evidence="6">
    <location>
        <position position="54"/>
    </location>
</feature>
<dbReference type="GO" id="GO:0000155">
    <property type="term" value="F:phosphorelay sensor kinase activity"/>
    <property type="evidence" value="ECO:0007669"/>
    <property type="project" value="InterPro"/>
</dbReference>
<dbReference type="Gene3D" id="3.30.565.10">
    <property type="entry name" value="Histidine kinase-like ATPase, C-terminal domain"/>
    <property type="match status" value="1"/>
</dbReference>
<dbReference type="SMART" id="SM00448">
    <property type="entry name" value="REC"/>
    <property type="match status" value="1"/>
</dbReference>
<dbReference type="PROSITE" id="PS50109">
    <property type="entry name" value="HIS_KIN"/>
    <property type="match status" value="1"/>
</dbReference>
<dbReference type="AlphaFoldDB" id="A0A977KU91"/>
<dbReference type="InterPro" id="IPR005467">
    <property type="entry name" value="His_kinase_dom"/>
</dbReference>